<sequence length="269" mass="31469">MLGENFRSDGRVVQTRITNEQKAAQQNMYATQQLMSASIAQQREAVLREQDERLAAEIARRKTQAVREAKNVQRICEQSEELRALEEKLKAAYMNKERECQIKESAHLIAKQAESESIMAQTMEADRQRGLQAEAYREYLRQQDGRAMRAELDKQVQEKMTLKAEAYQQFLKEKEMVDKVVEAIIEEDRRETEARHAKEKEIKSYIDAFIVQQEEYKHKRRVEIEEENAKIRAYAEHVMAREQAMRLEREKDQNAKDAALEKISGDMAA</sequence>
<dbReference type="Pfam" id="PF13868">
    <property type="entry name" value="TPH"/>
    <property type="match status" value="1"/>
</dbReference>
<evidence type="ECO:0000259" key="15">
    <source>
        <dbReference type="Pfam" id="PF13868"/>
    </source>
</evidence>
<dbReference type="GO" id="GO:0051321">
    <property type="term" value="P:meiotic cell cycle"/>
    <property type="evidence" value="ECO:0007669"/>
    <property type="project" value="UniProtKB-KW"/>
</dbReference>
<protein>
    <recommendedName>
        <fullName evidence="4">Meiosis-specific nuclear structural protein 1</fullName>
    </recommendedName>
</protein>
<keyword evidence="9" id="KW-0206">Cytoskeleton</keyword>
<dbReference type="EMBL" id="JWZX01000941">
    <property type="protein sequence ID" value="KOO35221.1"/>
    <property type="molecule type" value="Genomic_DNA"/>
</dbReference>
<comment type="subcellular location">
    <subcellularLocation>
        <location evidence="2">Cytoplasm</location>
        <location evidence="2">Cytoskeleton</location>
        <location evidence="2">Flagellum axoneme</location>
    </subcellularLocation>
    <subcellularLocation>
        <location evidence="1">Nucleus</location>
    </subcellularLocation>
</comment>
<evidence type="ECO:0000313" key="16">
    <source>
        <dbReference type="EMBL" id="KOO35221.1"/>
    </source>
</evidence>
<evidence type="ECO:0000256" key="3">
    <source>
        <dbReference type="ARBA" id="ARBA00009158"/>
    </source>
</evidence>
<evidence type="ECO:0000256" key="7">
    <source>
        <dbReference type="ARBA" id="ARBA00023054"/>
    </source>
</evidence>
<keyword evidence="11" id="KW-0469">Meiosis</keyword>
<dbReference type="PANTHER" id="PTHR19265:SF0">
    <property type="entry name" value="MEIOSIS-SPECIFIC NUCLEAR STRUCTURAL PROTEIN 1"/>
    <property type="match status" value="1"/>
</dbReference>
<dbReference type="InterPro" id="IPR043597">
    <property type="entry name" value="TPH_dom"/>
</dbReference>
<evidence type="ECO:0000256" key="10">
    <source>
        <dbReference type="ARBA" id="ARBA00023242"/>
    </source>
</evidence>
<evidence type="ECO:0000256" key="8">
    <source>
        <dbReference type="ARBA" id="ARBA00023069"/>
    </source>
</evidence>
<evidence type="ECO:0000256" key="6">
    <source>
        <dbReference type="ARBA" id="ARBA00022846"/>
    </source>
</evidence>
<gene>
    <name evidence="16" type="ORF">Ctob_015600</name>
</gene>
<dbReference type="GO" id="GO:0005634">
    <property type="term" value="C:nucleus"/>
    <property type="evidence" value="ECO:0007669"/>
    <property type="project" value="UniProtKB-SubCell"/>
</dbReference>
<dbReference type="InterPro" id="IPR026504">
    <property type="entry name" value="MNS1"/>
</dbReference>
<comment type="function">
    <text evidence="13">Microtubule inner protein (MIP) part of the dynein-decorated doublet microtubules (DMTs) in cilia axoneme, which is required for motile cilia beating. May play a role in the control of meiotic division and germ cell differentiation through regulation of pairing and recombination during meiosis. Required for sperm flagella assembly. May play a role in the assembly and function of the outer dynein arm-docking complex (ODA-DC). ODA-DC mediates outer dynein arms (ODA) binding onto the axonemal doublet microtubules.</text>
</comment>
<evidence type="ECO:0000256" key="1">
    <source>
        <dbReference type="ARBA" id="ARBA00004123"/>
    </source>
</evidence>
<dbReference type="Proteomes" id="UP000037460">
    <property type="component" value="Unassembled WGS sequence"/>
</dbReference>
<organism evidence="16 17">
    <name type="scientific">Chrysochromulina tobinii</name>
    <dbReference type="NCBI Taxonomy" id="1460289"/>
    <lineage>
        <taxon>Eukaryota</taxon>
        <taxon>Haptista</taxon>
        <taxon>Haptophyta</taxon>
        <taxon>Prymnesiophyceae</taxon>
        <taxon>Prymnesiales</taxon>
        <taxon>Chrysochromulinaceae</taxon>
        <taxon>Chrysochromulina</taxon>
    </lineage>
</organism>
<evidence type="ECO:0000256" key="12">
    <source>
        <dbReference type="ARBA" id="ARBA00023273"/>
    </source>
</evidence>
<evidence type="ECO:0000256" key="11">
    <source>
        <dbReference type="ARBA" id="ARBA00023254"/>
    </source>
</evidence>
<comment type="similarity">
    <text evidence="3">Belongs to the MNS1 family.</text>
</comment>
<evidence type="ECO:0000256" key="5">
    <source>
        <dbReference type="ARBA" id="ARBA00022490"/>
    </source>
</evidence>
<reference evidence="17" key="1">
    <citation type="journal article" date="2015" name="PLoS Genet.">
        <title>Genome Sequence and Transcriptome Analyses of Chrysochromulina tobin: Metabolic Tools for Enhanced Algal Fitness in the Prominent Order Prymnesiales (Haptophyceae).</title>
        <authorList>
            <person name="Hovde B.T."/>
            <person name="Deodato C.R."/>
            <person name="Hunsperger H.M."/>
            <person name="Ryken S.A."/>
            <person name="Yost W."/>
            <person name="Jha R.K."/>
            <person name="Patterson J."/>
            <person name="Monnat R.J. Jr."/>
            <person name="Barlow S.B."/>
            <person name="Starkenburg S.R."/>
            <person name="Cattolico R.A."/>
        </authorList>
    </citation>
    <scope>NUCLEOTIDE SEQUENCE</scope>
    <source>
        <strain evidence="17">CCMP291</strain>
    </source>
</reference>
<evidence type="ECO:0000256" key="2">
    <source>
        <dbReference type="ARBA" id="ARBA00004611"/>
    </source>
</evidence>
<dbReference type="OrthoDB" id="197839at2759"/>
<keyword evidence="6" id="KW-0282">Flagellum</keyword>
<evidence type="ECO:0000256" key="14">
    <source>
        <dbReference type="SAM" id="MobiDB-lite"/>
    </source>
</evidence>
<evidence type="ECO:0000256" key="9">
    <source>
        <dbReference type="ARBA" id="ARBA00023212"/>
    </source>
</evidence>
<keyword evidence="5" id="KW-0963">Cytoplasm</keyword>
<keyword evidence="8" id="KW-0969">Cilium</keyword>
<keyword evidence="17" id="KW-1185">Reference proteome</keyword>
<evidence type="ECO:0000256" key="13">
    <source>
        <dbReference type="ARBA" id="ARBA00046114"/>
    </source>
</evidence>
<feature type="non-terminal residue" evidence="16">
    <location>
        <position position="269"/>
    </location>
</feature>
<proteinExistence type="inferred from homology"/>
<dbReference type="AlphaFoldDB" id="A0A0M0K8N5"/>
<evidence type="ECO:0000313" key="17">
    <source>
        <dbReference type="Proteomes" id="UP000037460"/>
    </source>
</evidence>
<keyword evidence="7" id="KW-0175">Coiled coil</keyword>
<dbReference type="PANTHER" id="PTHR19265">
    <property type="entry name" value="MEIOSIS-SPECIFIC NUCLEAR STRUCTURAL PROTEIN 1"/>
    <property type="match status" value="1"/>
</dbReference>
<keyword evidence="12" id="KW-0966">Cell projection</keyword>
<feature type="domain" description="Trichohyalin-plectin-homology" evidence="15">
    <location>
        <begin position="75"/>
        <end position="265"/>
    </location>
</feature>
<accession>A0A0M0K8N5</accession>
<keyword evidence="10" id="KW-0539">Nucleus</keyword>
<name>A0A0M0K8N5_9EUKA</name>
<comment type="caution">
    <text evidence="16">The sequence shown here is derived from an EMBL/GenBank/DDBJ whole genome shotgun (WGS) entry which is preliminary data.</text>
</comment>
<evidence type="ECO:0000256" key="4">
    <source>
        <dbReference type="ARBA" id="ARBA00014813"/>
    </source>
</evidence>
<feature type="region of interest" description="Disordered" evidence="14">
    <location>
        <begin position="247"/>
        <end position="269"/>
    </location>
</feature>